<dbReference type="SUPFAM" id="SSF51735">
    <property type="entry name" value="NAD(P)-binding Rossmann-fold domains"/>
    <property type="match status" value="1"/>
</dbReference>
<dbReference type="Pfam" id="PF13561">
    <property type="entry name" value="adh_short_C2"/>
    <property type="match status" value="1"/>
</dbReference>
<dbReference type="PRINTS" id="PR00081">
    <property type="entry name" value="GDHRDH"/>
</dbReference>
<dbReference type="Gene3D" id="3.40.50.720">
    <property type="entry name" value="NAD(P)-binding Rossmann-like Domain"/>
    <property type="match status" value="1"/>
</dbReference>
<evidence type="ECO:0000313" key="4">
    <source>
        <dbReference type="Proteomes" id="UP000199391"/>
    </source>
</evidence>
<reference evidence="4" key="1">
    <citation type="submission" date="2016-10" db="EMBL/GenBank/DDBJ databases">
        <authorList>
            <person name="Varghese N."/>
            <person name="Submissions S."/>
        </authorList>
    </citation>
    <scope>NUCLEOTIDE SEQUENCE [LARGE SCALE GENOMIC DNA]</scope>
    <source>
        <strain evidence="4">CGMCC 1.11014</strain>
    </source>
</reference>
<evidence type="ECO:0000256" key="2">
    <source>
        <dbReference type="ARBA" id="ARBA00023002"/>
    </source>
</evidence>
<sequence>MSAGIDAGAGGGAYAGKLALVTGSRRGVGLLIAEHILKHGGRVAGFARGESTIDHPDYHHFQVDVGDPASVQQGFAALKKVTDAVHIVVNNAAVLTSQYSMIMPPAAAQAMLNTNLMGAFMVSREASKMMRKGKWGRIINISSMAVSLEPIGDSVYAASKAGLTTLANVMAKELAPLNITCNSLAVSAIKTDMLSQLPQDKIAQVIAGLPIPRFAEADDILNVLDFLASERSSYITAQTIYLGGVN</sequence>
<dbReference type="PRINTS" id="PR00080">
    <property type="entry name" value="SDRFAMILY"/>
</dbReference>
<accession>A0A1I7LV33</accession>
<comment type="similarity">
    <text evidence="1">Belongs to the short-chain dehydrogenases/reductases (SDR) family.</text>
</comment>
<evidence type="ECO:0000256" key="1">
    <source>
        <dbReference type="ARBA" id="ARBA00006484"/>
    </source>
</evidence>
<dbReference type="STRING" id="1035707.SAMN05216552_103911"/>
<proteinExistence type="inferred from homology"/>
<keyword evidence="4" id="KW-1185">Reference proteome</keyword>
<dbReference type="PANTHER" id="PTHR42760">
    <property type="entry name" value="SHORT-CHAIN DEHYDROGENASES/REDUCTASES FAMILY MEMBER"/>
    <property type="match status" value="1"/>
</dbReference>
<dbReference type="RefSeq" id="WP_093559541.1">
    <property type="nucleotide sequence ID" value="NZ_FPBO01000039.1"/>
</dbReference>
<dbReference type="OrthoDB" id="9806974at2"/>
<evidence type="ECO:0000313" key="3">
    <source>
        <dbReference type="EMBL" id="SFV13509.1"/>
    </source>
</evidence>
<dbReference type="InterPro" id="IPR020904">
    <property type="entry name" value="Sc_DH/Rdtase_CS"/>
</dbReference>
<dbReference type="InterPro" id="IPR002347">
    <property type="entry name" value="SDR_fam"/>
</dbReference>
<dbReference type="PROSITE" id="PS00061">
    <property type="entry name" value="ADH_SHORT"/>
    <property type="match status" value="1"/>
</dbReference>
<organism evidence="3 4">
    <name type="scientific">Pseudoduganella namucuonensis</name>
    <dbReference type="NCBI Taxonomy" id="1035707"/>
    <lineage>
        <taxon>Bacteria</taxon>
        <taxon>Pseudomonadati</taxon>
        <taxon>Pseudomonadota</taxon>
        <taxon>Betaproteobacteria</taxon>
        <taxon>Burkholderiales</taxon>
        <taxon>Oxalobacteraceae</taxon>
        <taxon>Telluria group</taxon>
        <taxon>Pseudoduganella</taxon>
    </lineage>
</organism>
<dbReference type="InterPro" id="IPR036291">
    <property type="entry name" value="NAD(P)-bd_dom_sf"/>
</dbReference>
<gene>
    <name evidence="3" type="ORF">SAMN05216552_103911</name>
</gene>
<name>A0A1I7LV33_9BURK</name>
<keyword evidence="2" id="KW-0560">Oxidoreductase</keyword>
<dbReference type="PANTHER" id="PTHR42760:SF133">
    <property type="entry name" value="3-OXOACYL-[ACYL-CARRIER-PROTEIN] REDUCTASE"/>
    <property type="match status" value="1"/>
</dbReference>
<dbReference type="Proteomes" id="UP000199391">
    <property type="component" value="Unassembled WGS sequence"/>
</dbReference>
<dbReference type="EMBL" id="FPBO01000039">
    <property type="protein sequence ID" value="SFV13509.1"/>
    <property type="molecule type" value="Genomic_DNA"/>
</dbReference>
<dbReference type="AlphaFoldDB" id="A0A1I7LV33"/>
<dbReference type="GO" id="GO:0016616">
    <property type="term" value="F:oxidoreductase activity, acting on the CH-OH group of donors, NAD or NADP as acceptor"/>
    <property type="evidence" value="ECO:0007669"/>
    <property type="project" value="TreeGrafter"/>
</dbReference>
<protein>
    <submittedName>
        <fullName evidence="3">3-oxoacyl-[acyl-carrier protein] reductase</fullName>
    </submittedName>
</protein>